<comment type="subcellular location">
    <subcellularLocation>
        <location evidence="1">Bacterial flagellum</location>
    </subcellularLocation>
</comment>
<dbReference type="AlphaFoldDB" id="D1BD27"/>
<dbReference type="STRING" id="446469.Sked_31340"/>
<dbReference type="InterPro" id="IPR001492">
    <property type="entry name" value="Flagellin"/>
</dbReference>
<dbReference type="InterPro" id="IPR001029">
    <property type="entry name" value="Flagellin_N"/>
</dbReference>
<dbReference type="PANTHER" id="PTHR42792">
    <property type="entry name" value="FLAGELLIN"/>
    <property type="match status" value="1"/>
</dbReference>
<evidence type="ECO:0000259" key="4">
    <source>
        <dbReference type="Pfam" id="PF00669"/>
    </source>
</evidence>
<dbReference type="PANTHER" id="PTHR42792:SF1">
    <property type="entry name" value="FLAGELLAR HOOK-ASSOCIATED PROTEIN 3"/>
    <property type="match status" value="1"/>
</dbReference>
<evidence type="ECO:0000256" key="3">
    <source>
        <dbReference type="ARBA" id="ARBA00023143"/>
    </source>
</evidence>
<keyword evidence="6" id="KW-0966">Cell projection</keyword>
<dbReference type="InterPro" id="IPR013384">
    <property type="entry name" value="Flagell_FlgL"/>
</dbReference>
<dbReference type="Pfam" id="PF00700">
    <property type="entry name" value="Flagellin_C"/>
    <property type="match status" value="1"/>
</dbReference>
<dbReference type="RefSeq" id="WP_012868099.1">
    <property type="nucleotide sequence ID" value="NC_013521.1"/>
</dbReference>
<dbReference type="Proteomes" id="UP000000322">
    <property type="component" value="Chromosome"/>
</dbReference>
<dbReference type="OrthoDB" id="9758307at2"/>
<dbReference type="SUPFAM" id="SSF64518">
    <property type="entry name" value="Phase 1 flagellin"/>
    <property type="match status" value="1"/>
</dbReference>
<feature type="domain" description="Flagellin N-terminal" evidence="4">
    <location>
        <begin position="6"/>
        <end position="142"/>
    </location>
</feature>
<dbReference type="eggNOG" id="COG1344">
    <property type="taxonomic scope" value="Bacteria"/>
</dbReference>
<gene>
    <name evidence="6" type="ordered locus">Sked_31340</name>
</gene>
<evidence type="ECO:0000256" key="2">
    <source>
        <dbReference type="ARBA" id="ARBA00005709"/>
    </source>
</evidence>
<evidence type="ECO:0000313" key="6">
    <source>
        <dbReference type="EMBL" id="ACZ23031.1"/>
    </source>
</evidence>
<keyword evidence="3" id="KW-0975">Bacterial flagellum</keyword>
<evidence type="ECO:0000259" key="5">
    <source>
        <dbReference type="Pfam" id="PF00700"/>
    </source>
</evidence>
<organism evidence="6 7">
    <name type="scientific">Sanguibacter keddieii (strain ATCC 51767 / DSM 10542 / NCFB 3025 / ST-74)</name>
    <dbReference type="NCBI Taxonomy" id="446469"/>
    <lineage>
        <taxon>Bacteria</taxon>
        <taxon>Bacillati</taxon>
        <taxon>Actinomycetota</taxon>
        <taxon>Actinomycetes</taxon>
        <taxon>Micrococcales</taxon>
        <taxon>Sanguibacteraceae</taxon>
        <taxon>Sanguibacter</taxon>
    </lineage>
</organism>
<dbReference type="KEGG" id="ske:Sked_31340"/>
<name>D1BD27_SANKS</name>
<evidence type="ECO:0000313" key="7">
    <source>
        <dbReference type="Proteomes" id="UP000000322"/>
    </source>
</evidence>
<protein>
    <submittedName>
        <fullName evidence="6">Flagellar hook-associated protein 3</fullName>
    </submittedName>
</protein>
<dbReference type="GO" id="GO:0071973">
    <property type="term" value="P:bacterial-type flagellum-dependent cell motility"/>
    <property type="evidence" value="ECO:0007669"/>
    <property type="project" value="InterPro"/>
</dbReference>
<dbReference type="GO" id="GO:0005198">
    <property type="term" value="F:structural molecule activity"/>
    <property type="evidence" value="ECO:0007669"/>
    <property type="project" value="InterPro"/>
</dbReference>
<dbReference type="Gene3D" id="1.20.1330.10">
    <property type="entry name" value="f41 fragment of flagellin, N-terminal domain"/>
    <property type="match status" value="1"/>
</dbReference>
<keyword evidence="7" id="KW-1185">Reference proteome</keyword>
<keyword evidence="6" id="KW-0282">Flagellum</keyword>
<reference evidence="6 7" key="1">
    <citation type="journal article" date="2009" name="Stand. Genomic Sci.">
        <title>Complete genome sequence of Sanguibacter keddieii type strain (ST-74).</title>
        <authorList>
            <person name="Ivanova N."/>
            <person name="Sikorski J."/>
            <person name="Sims D."/>
            <person name="Brettin T."/>
            <person name="Detter J.C."/>
            <person name="Han C."/>
            <person name="Lapidus A."/>
            <person name="Copeland A."/>
            <person name="Glavina Del Rio T."/>
            <person name="Nolan M."/>
            <person name="Chen F."/>
            <person name="Lucas S."/>
            <person name="Tice H."/>
            <person name="Cheng J.F."/>
            <person name="Bruce D."/>
            <person name="Goodwin L."/>
            <person name="Pitluck S."/>
            <person name="Pati A."/>
            <person name="Mavromatis K."/>
            <person name="Chen A."/>
            <person name="Palaniappan K."/>
            <person name="D'haeseleer P."/>
            <person name="Chain P."/>
            <person name="Bristow J."/>
            <person name="Eisen J.A."/>
            <person name="Markowitz V."/>
            <person name="Hugenholtz P."/>
            <person name="Goker M."/>
            <person name="Pukall R."/>
            <person name="Klenk H.P."/>
            <person name="Kyrpides N.C."/>
        </authorList>
    </citation>
    <scope>NUCLEOTIDE SEQUENCE [LARGE SCALE GENOMIC DNA]</scope>
    <source>
        <strain evidence="7">ATCC 51767 / DSM 10542 / NCFB 3025 / ST-74</strain>
    </source>
</reference>
<dbReference type="HOGENOM" id="CLU_024437_2_0_11"/>
<evidence type="ECO:0000256" key="1">
    <source>
        <dbReference type="ARBA" id="ARBA00004365"/>
    </source>
</evidence>
<dbReference type="NCBIfam" id="TIGR02550">
    <property type="entry name" value="flagell_flgL"/>
    <property type="match status" value="1"/>
</dbReference>
<sequence>MITRVTHQSTQRAALTNLQATQSRLAQLQERASSGKMVTKASDDPAKAADAMALRKEQQASAQYSRNIQDGVSWLTSIDTAINTSVAYLNRVRDLTVRGANTGAINAEAREALAVEIEGLRESLAAQANTTYLGRSVFAGTSDGPAYTRDTVTGEYTYNSSAGTVERRTGAGTTVRVDADGAAVFGTSNDPDSPDASVYALLTDIAATLRAGGDVQSDITRIDARRDKMLSEVTGVGARTNQLESAKEILGHKAMSLKGDLSAVEDIDLPATLIELQMQEVAYQAALGATARVLQPSLLDYLK</sequence>
<feature type="domain" description="Flagellin C-terminal" evidence="5">
    <location>
        <begin position="220"/>
        <end position="302"/>
    </location>
</feature>
<comment type="similarity">
    <text evidence="2">Belongs to the bacterial flagellin family.</text>
</comment>
<dbReference type="Pfam" id="PF00669">
    <property type="entry name" value="Flagellin_N"/>
    <property type="match status" value="1"/>
</dbReference>
<proteinExistence type="inferred from homology"/>
<dbReference type="GO" id="GO:0009424">
    <property type="term" value="C:bacterial-type flagellum hook"/>
    <property type="evidence" value="ECO:0007669"/>
    <property type="project" value="InterPro"/>
</dbReference>
<dbReference type="EMBL" id="CP001819">
    <property type="protein sequence ID" value="ACZ23031.1"/>
    <property type="molecule type" value="Genomic_DNA"/>
</dbReference>
<dbReference type="InterPro" id="IPR046358">
    <property type="entry name" value="Flagellin_C"/>
</dbReference>
<accession>D1BD27</accession>
<keyword evidence="6" id="KW-0969">Cilium</keyword>